<keyword evidence="6 7" id="KW-0472">Membrane</keyword>
<feature type="transmembrane region" description="Helical" evidence="7">
    <location>
        <begin position="268"/>
        <end position="288"/>
    </location>
</feature>
<feature type="transmembrane region" description="Helical" evidence="7">
    <location>
        <begin position="165"/>
        <end position="182"/>
    </location>
</feature>
<dbReference type="Pfam" id="PF00664">
    <property type="entry name" value="ABC_membrane"/>
    <property type="match status" value="1"/>
</dbReference>
<evidence type="ECO:0000259" key="8">
    <source>
        <dbReference type="PROSITE" id="PS50893"/>
    </source>
</evidence>
<name>A0ABS3YVJ8_9BACT</name>
<dbReference type="PANTHER" id="PTHR43394">
    <property type="entry name" value="ATP-DEPENDENT PERMEASE MDL1, MITOCHONDRIAL"/>
    <property type="match status" value="1"/>
</dbReference>
<evidence type="ECO:0000256" key="7">
    <source>
        <dbReference type="SAM" id="Phobius"/>
    </source>
</evidence>
<keyword evidence="3" id="KW-0547">Nucleotide-binding</keyword>
<evidence type="ECO:0000313" key="10">
    <source>
        <dbReference type="EMBL" id="MBO9201778.1"/>
    </source>
</evidence>
<feature type="domain" description="ABC transporter" evidence="8">
    <location>
        <begin position="365"/>
        <end position="601"/>
    </location>
</feature>
<dbReference type="Gene3D" id="1.20.1560.10">
    <property type="entry name" value="ABC transporter type 1, transmembrane domain"/>
    <property type="match status" value="2"/>
</dbReference>
<keyword evidence="5 7" id="KW-1133">Transmembrane helix</keyword>
<feature type="transmembrane region" description="Helical" evidence="7">
    <location>
        <begin position="41"/>
        <end position="64"/>
    </location>
</feature>
<keyword evidence="2 7" id="KW-0812">Transmembrane</keyword>
<evidence type="ECO:0000256" key="5">
    <source>
        <dbReference type="ARBA" id="ARBA00022989"/>
    </source>
</evidence>
<keyword evidence="11" id="KW-1185">Reference proteome</keyword>
<feature type="transmembrane region" description="Helical" evidence="7">
    <location>
        <begin position="188"/>
        <end position="205"/>
    </location>
</feature>
<accession>A0ABS3YVJ8</accession>
<dbReference type="SMART" id="SM00382">
    <property type="entry name" value="AAA"/>
    <property type="match status" value="1"/>
</dbReference>
<dbReference type="InterPro" id="IPR011527">
    <property type="entry name" value="ABC1_TM_dom"/>
</dbReference>
<organism evidence="10 11">
    <name type="scientific">Niastella soli</name>
    <dbReference type="NCBI Taxonomy" id="2821487"/>
    <lineage>
        <taxon>Bacteria</taxon>
        <taxon>Pseudomonadati</taxon>
        <taxon>Bacteroidota</taxon>
        <taxon>Chitinophagia</taxon>
        <taxon>Chitinophagales</taxon>
        <taxon>Chitinophagaceae</taxon>
        <taxon>Niastella</taxon>
    </lineage>
</organism>
<dbReference type="InterPro" id="IPR003439">
    <property type="entry name" value="ABC_transporter-like_ATP-bd"/>
</dbReference>
<dbReference type="InterPro" id="IPR027417">
    <property type="entry name" value="P-loop_NTPase"/>
</dbReference>
<evidence type="ECO:0000259" key="9">
    <source>
        <dbReference type="PROSITE" id="PS50929"/>
    </source>
</evidence>
<dbReference type="Proteomes" id="UP000677244">
    <property type="component" value="Unassembled WGS sequence"/>
</dbReference>
<proteinExistence type="predicted"/>
<protein>
    <submittedName>
        <fullName evidence="10">ATP-binding cassette domain-containing protein</fullName>
    </submittedName>
</protein>
<dbReference type="InterPro" id="IPR017871">
    <property type="entry name" value="ABC_transporter-like_CS"/>
</dbReference>
<dbReference type="CDD" id="cd03249">
    <property type="entry name" value="ABC_MTABC3_MDL1_MDL2"/>
    <property type="match status" value="1"/>
</dbReference>
<dbReference type="PANTHER" id="PTHR43394:SF1">
    <property type="entry name" value="ATP-BINDING CASSETTE SUB-FAMILY B MEMBER 10, MITOCHONDRIAL"/>
    <property type="match status" value="1"/>
</dbReference>
<dbReference type="RefSeq" id="WP_209139832.1">
    <property type="nucleotide sequence ID" value="NZ_JAGHKO010000004.1"/>
</dbReference>
<evidence type="ECO:0000256" key="2">
    <source>
        <dbReference type="ARBA" id="ARBA00022692"/>
    </source>
</evidence>
<sequence length="609" mass="67262">MARGNRQDNGVRKPDMPKAKLTKENLKEAILIFSYLKPYRWTFVSGLLFIALSSGTTMAFPFFLKKLIDSAHSLSLGKDAVSPGTIAFWMLGILSLQMIFSFMRVYLFTYAGEHALADMRKEVYRKMIMMPMNFFAQRRVGELSSRISADLSQIQDAVTGMLAEILRGLLTLIIGMVLIFVLSPKLAGLMLSVLPVIVVVGVLFGKRIRKLSRNTQDQLADSNTIVQETLQGISNVKSFTNEWYEIGRYTRSLQDAVKMAINNGRFRGLFVSFILMSIFGTIILVVWYGTTLVQHGTITFGGLTAFVVYTAFVGGSMAGFADLYSQLQKTLGATQRVREILKDETEPVTIVDEPVEEKNKLQGAVTFHHVAFSYPSRKEVHILKDVSITAAPGEQIAIVGPSGAGKSTIAALLLRFYQPDEGQLLFDGKPADSIPLSQLRKQMALVPQDVMLFGGTIKENITYGKPGATQAEIEDAARKANAHDFITSFPEGYETIVGERGIKLSGGQRQRIAIARAILKDPVILVLDEATSSLDSASESIVQEALDNLMKNRTSFVIAHRLSTIRNADKIVVLDQGHVVESGTHQQLLAQEDGLYKSLTKLQLEFTSE</sequence>
<dbReference type="SUPFAM" id="SSF52540">
    <property type="entry name" value="P-loop containing nucleoside triphosphate hydrolases"/>
    <property type="match status" value="1"/>
</dbReference>
<dbReference type="Pfam" id="PF00005">
    <property type="entry name" value="ABC_tran"/>
    <property type="match status" value="1"/>
</dbReference>
<reference evidence="10 11" key="1">
    <citation type="submission" date="2021-03" db="EMBL/GenBank/DDBJ databases">
        <title>Assistant Professor.</title>
        <authorList>
            <person name="Huq M.A."/>
        </authorList>
    </citation>
    <scope>NUCLEOTIDE SEQUENCE [LARGE SCALE GENOMIC DNA]</scope>
    <source>
        <strain evidence="10 11">MAH-29</strain>
    </source>
</reference>
<evidence type="ECO:0000256" key="4">
    <source>
        <dbReference type="ARBA" id="ARBA00022840"/>
    </source>
</evidence>
<dbReference type="PROSITE" id="PS00211">
    <property type="entry name" value="ABC_TRANSPORTER_1"/>
    <property type="match status" value="1"/>
</dbReference>
<gene>
    <name evidence="10" type="ORF">J7I42_15960</name>
</gene>
<dbReference type="PROSITE" id="PS50929">
    <property type="entry name" value="ABC_TM1F"/>
    <property type="match status" value="1"/>
</dbReference>
<evidence type="ECO:0000313" key="11">
    <source>
        <dbReference type="Proteomes" id="UP000677244"/>
    </source>
</evidence>
<evidence type="ECO:0000256" key="3">
    <source>
        <dbReference type="ARBA" id="ARBA00022741"/>
    </source>
</evidence>
<evidence type="ECO:0000256" key="6">
    <source>
        <dbReference type="ARBA" id="ARBA00023136"/>
    </source>
</evidence>
<dbReference type="InterPro" id="IPR036640">
    <property type="entry name" value="ABC1_TM_sf"/>
</dbReference>
<dbReference type="EMBL" id="JAGHKO010000004">
    <property type="protein sequence ID" value="MBO9201778.1"/>
    <property type="molecule type" value="Genomic_DNA"/>
</dbReference>
<dbReference type="PROSITE" id="PS50893">
    <property type="entry name" value="ABC_TRANSPORTER_2"/>
    <property type="match status" value="1"/>
</dbReference>
<comment type="caution">
    <text evidence="10">The sequence shown here is derived from an EMBL/GenBank/DDBJ whole genome shotgun (WGS) entry which is preliminary data.</text>
</comment>
<feature type="transmembrane region" description="Helical" evidence="7">
    <location>
        <begin position="300"/>
        <end position="321"/>
    </location>
</feature>
<dbReference type="GO" id="GO:0005524">
    <property type="term" value="F:ATP binding"/>
    <property type="evidence" value="ECO:0007669"/>
    <property type="project" value="UniProtKB-KW"/>
</dbReference>
<keyword evidence="4 10" id="KW-0067">ATP-binding</keyword>
<dbReference type="SUPFAM" id="SSF90123">
    <property type="entry name" value="ABC transporter transmembrane region"/>
    <property type="match status" value="1"/>
</dbReference>
<evidence type="ECO:0000256" key="1">
    <source>
        <dbReference type="ARBA" id="ARBA00004651"/>
    </source>
</evidence>
<dbReference type="Gene3D" id="3.40.50.300">
    <property type="entry name" value="P-loop containing nucleotide triphosphate hydrolases"/>
    <property type="match status" value="1"/>
</dbReference>
<feature type="transmembrane region" description="Helical" evidence="7">
    <location>
        <begin position="84"/>
        <end position="111"/>
    </location>
</feature>
<feature type="domain" description="ABC transmembrane type-1" evidence="9">
    <location>
        <begin position="46"/>
        <end position="329"/>
    </location>
</feature>
<dbReference type="InterPro" id="IPR039421">
    <property type="entry name" value="Type_1_exporter"/>
</dbReference>
<dbReference type="InterPro" id="IPR003593">
    <property type="entry name" value="AAA+_ATPase"/>
</dbReference>
<dbReference type="CDD" id="cd18576">
    <property type="entry name" value="ABC_6TM_bac_exporter_ABCB8_10_like"/>
    <property type="match status" value="1"/>
</dbReference>
<comment type="subcellular location">
    <subcellularLocation>
        <location evidence="1">Cell membrane</location>
        <topology evidence="1">Multi-pass membrane protein</topology>
    </subcellularLocation>
</comment>